<dbReference type="RefSeq" id="WP_166331586.1">
    <property type="nucleotide sequence ID" value="NZ_CP049933.1"/>
</dbReference>
<accession>A0ABX6K0F1</accession>
<gene>
    <name evidence="2" type="ORF">G7066_13560</name>
</gene>
<evidence type="ECO:0000313" key="3">
    <source>
        <dbReference type="Proteomes" id="UP000503441"/>
    </source>
</evidence>
<keyword evidence="1" id="KW-0175">Coiled coil</keyword>
<dbReference type="Proteomes" id="UP000503441">
    <property type="component" value="Chromosome"/>
</dbReference>
<feature type="coiled-coil region" evidence="1">
    <location>
        <begin position="29"/>
        <end position="63"/>
    </location>
</feature>
<proteinExistence type="predicted"/>
<dbReference type="EMBL" id="CP049933">
    <property type="protein sequence ID" value="QIM19343.1"/>
    <property type="molecule type" value="Genomic_DNA"/>
</dbReference>
<organism evidence="2 3">
    <name type="scientific">Leucobacter coleopterorum</name>
    <dbReference type="NCBI Taxonomy" id="2714933"/>
    <lineage>
        <taxon>Bacteria</taxon>
        <taxon>Bacillati</taxon>
        <taxon>Actinomycetota</taxon>
        <taxon>Actinomycetes</taxon>
        <taxon>Micrococcales</taxon>
        <taxon>Microbacteriaceae</taxon>
        <taxon>Leucobacter</taxon>
    </lineage>
</organism>
<protein>
    <submittedName>
        <fullName evidence="2">Uncharacterized protein</fullName>
    </submittedName>
</protein>
<keyword evidence="3" id="KW-1185">Reference proteome</keyword>
<evidence type="ECO:0000313" key="2">
    <source>
        <dbReference type="EMBL" id="QIM19343.1"/>
    </source>
</evidence>
<name>A0ABX6K0F1_9MICO</name>
<reference evidence="2 3" key="1">
    <citation type="submission" date="2020-03" db="EMBL/GenBank/DDBJ databases">
        <title>Leucobacter sp. nov., isolated from beetles.</title>
        <authorList>
            <person name="Hyun D.-W."/>
            <person name="Bae J.-W."/>
        </authorList>
    </citation>
    <scope>NUCLEOTIDE SEQUENCE [LARGE SCALE GENOMIC DNA]</scope>
    <source>
        <strain evidence="2 3">HDW9A</strain>
    </source>
</reference>
<sequence length="129" mass="15047">MANCDFGKPHLENFVKLPAEFNGSEDARLEDARERARYEEARIEAEREQARLQERRMEEYRHLKEQELAAEGRRFVEREQIQILRAHNTPNDVWGGDYRTPVCGVTPGFSIDALITQAYSVPRVERSAR</sequence>
<evidence type="ECO:0000256" key="1">
    <source>
        <dbReference type="SAM" id="Coils"/>
    </source>
</evidence>